<dbReference type="Proteomes" id="UP000663508">
    <property type="component" value="Plasmid pVL1_1"/>
</dbReference>
<feature type="domain" description="ATP-grasp" evidence="5">
    <location>
        <begin position="119"/>
        <end position="320"/>
    </location>
</feature>
<gene>
    <name evidence="6" type="ORF">mvi_61450</name>
</gene>
<evidence type="ECO:0000259" key="5">
    <source>
        <dbReference type="PROSITE" id="PS50975"/>
    </source>
</evidence>
<geneLocation type="plasmid" evidence="6 7">
    <name>pVL1_1</name>
</geneLocation>
<dbReference type="RefSeq" id="WP_207183734.1">
    <property type="nucleotide sequence ID" value="NZ_AP024146.1"/>
</dbReference>
<keyword evidence="2 4" id="KW-0547">Nucleotide-binding</keyword>
<evidence type="ECO:0000313" key="6">
    <source>
        <dbReference type="EMBL" id="BCM87684.1"/>
    </source>
</evidence>
<keyword evidence="3 4" id="KW-0067">ATP-binding</keyword>
<sequence length="417" mass="44847">MSSMQVSPAVIVDPYSSGALYASAFGRVGIPVVAVMSAPEPPNVYASSFRPQDFELILVARGPDVSDLVQSLRSLGPRCILTGCESGVELTDLIAPQVLPETANYPAKAGARRHKGEMAKAVAEAGIPGMRQICSRSADEVAAWIARQGLEGRDLVIKPPKSASTDGVTKVTSGVGWRDVFASVLGSVNRLGLSNDELMVQEFLSGVEYAVDTASFDGRHSVASICKYTKTDNGPFMAVYDTMEWMPAAFPGVDALKDHAFRVLDAVGMRYGTSHVEIMMTRDGPRLIEIGARPHGGGHPQFCRHATGDSQVDRIARGFAENGIVRDGYSLRTNLTIVFMLCRKGGTVADCSALDRIRELPSHHFSRISIRQGDRLEPTKDLFASLQMGFVALAHDDPARIAADTREIRAIEAGLTA</sequence>
<dbReference type="AlphaFoldDB" id="A0A8H8X0Y2"/>
<evidence type="ECO:0000313" key="7">
    <source>
        <dbReference type="Proteomes" id="UP000663508"/>
    </source>
</evidence>
<evidence type="ECO:0000256" key="4">
    <source>
        <dbReference type="PROSITE-ProRule" id="PRU00409"/>
    </source>
</evidence>
<dbReference type="GO" id="GO:0005524">
    <property type="term" value="F:ATP binding"/>
    <property type="evidence" value="ECO:0007669"/>
    <property type="project" value="UniProtKB-UniRule"/>
</dbReference>
<evidence type="ECO:0000256" key="1">
    <source>
        <dbReference type="ARBA" id="ARBA00022598"/>
    </source>
</evidence>
<dbReference type="Gene3D" id="3.30.470.20">
    <property type="entry name" value="ATP-grasp fold, B domain"/>
    <property type="match status" value="1"/>
</dbReference>
<dbReference type="EMBL" id="AP024146">
    <property type="protein sequence ID" value="BCM87684.1"/>
    <property type="molecule type" value="Genomic_DNA"/>
</dbReference>
<dbReference type="PANTHER" id="PTHR43585">
    <property type="entry name" value="FUMIPYRROLE BIOSYNTHESIS PROTEIN C"/>
    <property type="match status" value="1"/>
</dbReference>
<dbReference type="SUPFAM" id="SSF56059">
    <property type="entry name" value="Glutathione synthetase ATP-binding domain-like"/>
    <property type="match status" value="1"/>
</dbReference>
<proteinExistence type="predicted"/>
<dbReference type="GO" id="GO:0046872">
    <property type="term" value="F:metal ion binding"/>
    <property type="evidence" value="ECO:0007669"/>
    <property type="project" value="InterPro"/>
</dbReference>
<dbReference type="PANTHER" id="PTHR43585:SF2">
    <property type="entry name" value="ATP-GRASP ENZYME FSQD"/>
    <property type="match status" value="1"/>
</dbReference>
<keyword evidence="6" id="KW-0614">Plasmid</keyword>
<reference evidence="6" key="1">
    <citation type="submission" date="2020-11" db="EMBL/GenBank/DDBJ databases">
        <title>Complete genome sequence of a novel pathogenic Methylobacterium strain isolated from rice in Vietnam.</title>
        <authorList>
            <person name="Lai K."/>
            <person name="Okazaki S."/>
            <person name="Higashi K."/>
            <person name="Mori H."/>
            <person name="Toyoda A."/>
            <person name="Kurokawa K."/>
        </authorList>
    </citation>
    <scope>NUCLEOTIDE SEQUENCE</scope>
    <source>
        <strain evidence="6">VL1</strain>
        <plasmid evidence="6">pVL1_1</plasmid>
    </source>
</reference>
<keyword evidence="1" id="KW-0436">Ligase</keyword>
<dbReference type="KEGG" id="mind:mvi_61450"/>
<protein>
    <recommendedName>
        <fullName evidence="5">ATP-grasp domain-containing protein</fullName>
    </recommendedName>
</protein>
<organism evidence="6 7">
    <name type="scientific">Methylobacterium indicum</name>
    <dbReference type="NCBI Taxonomy" id="1775910"/>
    <lineage>
        <taxon>Bacteria</taxon>
        <taxon>Pseudomonadati</taxon>
        <taxon>Pseudomonadota</taxon>
        <taxon>Alphaproteobacteria</taxon>
        <taxon>Hyphomicrobiales</taxon>
        <taxon>Methylobacteriaceae</taxon>
        <taxon>Methylobacterium</taxon>
    </lineage>
</organism>
<dbReference type="InterPro" id="IPR052032">
    <property type="entry name" value="ATP-dep_AA_Ligase"/>
</dbReference>
<dbReference type="PROSITE" id="PS50975">
    <property type="entry name" value="ATP_GRASP"/>
    <property type="match status" value="1"/>
</dbReference>
<dbReference type="NCBIfam" id="NF005543">
    <property type="entry name" value="PRK07206.1"/>
    <property type="match status" value="1"/>
</dbReference>
<accession>A0A8H8X0Y2</accession>
<name>A0A8H8X0Y2_9HYPH</name>
<dbReference type="InterPro" id="IPR011761">
    <property type="entry name" value="ATP-grasp"/>
</dbReference>
<evidence type="ECO:0000256" key="3">
    <source>
        <dbReference type="ARBA" id="ARBA00022840"/>
    </source>
</evidence>
<dbReference type="GO" id="GO:0016874">
    <property type="term" value="F:ligase activity"/>
    <property type="evidence" value="ECO:0007669"/>
    <property type="project" value="UniProtKB-KW"/>
</dbReference>
<dbReference type="Pfam" id="PF13535">
    <property type="entry name" value="ATP-grasp_4"/>
    <property type="match status" value="1"/>
</dbReference>
<evidence type="ECO:0000256" key="2">
    <source>
        <dbReference type="ARBA" id="ARBA00022741"/>
    </source>
</evidence>